<evidence type="ECO:0000256" key="3">
    <source>
        <dbReference type="ARBA" id="ARBA00022723"/>
    </source>
</evidence>
<proteinExistence type="inferred from homology"/>
<name>A0A086ZKC1_9BIFI</name>
<accession>A0A086ZKC1</accession>
<keyword evidence="4" id="KW-0677">Repeat</keyword>
<dbReference type="GO" id="GO:0003677">
    <property type="term" value="F:DNA binding"/>
    <property type="evidence" value="ECO:0007669"/>
    <property type="project" value="UniProtKB-KW"/>
</dbReference>
<dbReference type="GO" id="GO:0016887">
    <property type="term" value="F:ATP hydrolysis activity"/>
    <property type="evidence" value="ECO:0007669"/>
    <property type="project" value="InterPro"/>
</dbReference>
<dbReference type="GO" id="GO:0005737">
    <property type="term" value="C:cytoplasm"/>
    <property type="evidence" value="ECO:0007669"/>
    <property type="project" value="UniProtKB-SubCell"/>
</dbReference>
<comment type="caution">
    <text evidence="19">The sequence shown here is derived from an EMBL/GenBank/DDBJ whole genome shotgun (WGS) entry which is preliminary data.</text>
</comment>
<evidence type="ECO:0000256" key="12">
    <source>
        <dbReference type="ARBA" id="ARBA00023125"/>
    </source>
</evidence>
<keyword evidence="3" id="KW-0479">Metal-binding</keyword>
<feature type="region of interest" description="Disordered" evidence="17">
    <location>
        <begin position="628"/>
        <end position="652"/>
    </location>
</feature>
<dbReference type="Pfam" id="PF17755">
    <property type="entry name" value="UvrA_DNA-bind"/>
    <property type="match status" value="1"/>
</dbReference>
<evidence type="ECO:0000256" key="15">
    <source>
        <dbReference type="ARBA" id="ARBA00039316"/>
    </source>
</evidence>
<feature type="compositionally biased region" description="Polar residues" evidence="17">
    <location>
        <begin position="546"/>
        <end position="559"/>
    </location>
</feature>
<dbReference type="Gene3D" id="1.20.1580.10">
    <property type="entry name" value="ABC transporter ATPase like domain"/>
    <property type="match status" value="2"/>
</dbReference>
<dbReference type="InterPro" id="IPR027417">
    <property type="entry name" value="P-loop_NTPase"/>
</dbReference>
<feature type="region of interest" description="Disordered" evidence="17">
    <location>
        <begin position="540"/>
        <end position="559"/>
    </location>
</feature>
<dbReference type="GO" id="GO:0006281">
    <property type="term" value="P:DNA repair"/>
    <property type="evidence" value="ECO:0007669"/>
    <property type="project" value="UniProtKB-KW"/>
</dbReference>
<sequence length="964" mass="103192">MDDCMTDKSGMPVVQADASPVPDAIEVRGARVHNLHGLDLDIPLNRLVAIAGVSGSGKSSLALGVLYAEGSRRYLDALSTYTRRRMTQAEKAQVDSVRFIPPALALRQRPGAGGMRSTFGTSTETLNVLRLMFSRLASHRCPNGHYCKPTLDVAAEIPIHCEQCGALVEPPSAEELAFNSTGACPTCQGTGVIRQVDDATLVPDESLTIDQGAVVPWRTFGFNVQPDIVREFGVRTDVPFRELTDAEREIVFNGPEEKKHITITSIKGVHNLDFTFRNARLTVTKELDRATDEKRMKKVAKFLVERTCPECGGSRLNERARAPKIGQVNLAEATSWPLRDVLDWASTVSAGLPTDMRGMAQSLVDALCDMGARLMQLGLGYLTLDRSTASLSTGERQRAQLSRAVRNETTGVLYVLDEPSTGLHPANIEGLVGVMRDLLASGNSVVFVDHDVSVLKAADYFIEMGPGAGSRGGTIVAQGEPERILQSPNSRIAGFLAGTEPVVVRERKALPPMSTAFRSFVEGDSRATVKNNGVHLIDGNGGGTGSVATQTAGKGSSASSNRVILTEGMSSGNGETDWITMRTDPIHTVHPLRVAIPKGCMTAVTGVSGSGKTTMVLESLVPALEAAQTGVDESAASDGTSGDSDSIRASRRLPSHVRAVDAAGIRRVQLVDSTPIGINVRSTVATYTGVMDMLRRAFAATDAAKRRKLKLSDFSYNTGSLRCPQCDGTGQISLDIQFLPDVTIACPQCDGRRYRSEADEVLLATDAHPQGLTLPQVLDLEVDDALDFFVSDRSKRARERDSPEALDLVGSNNGDQRTDMVSPSLCRRIHQALSTLHDLGLGYLTLGEDTPSLSGGEAQRLKLSNELGRRQDATLFVLDEPTTGLHPLDVRTLIGVLERLVEGGATVVFIEHDLDMIANADYVIDMGPGGGEEGGRIVAAGTPDAIASNPASLTGRYLARHLRG</sequence>
<keyword evidence="9" id="KW-0862">Zinc</keyword>
<evidence type="ECO:0000256" key="9">
    <source>
        <dbReference type="ARBA" id="ARBA00022833"/>
    </source>
</evidence>
<dbReference type="Gene3D" id="1.10.8.280">
    <property type="entry name" value="ABC transporter ATPase domain-like"/>
    <property type="match status" value="1"/>
</dbReference>
<evidence type="ECO:0000259" key="18">
    <source>
        <dbReference type="PROSITE" id="PS50893"/>
    </source>
</evidence>
<keyword evidence="5" id="KW-0547">Nucleotide-binding</keyword>
<evidence type="ECO:0000256" key="13">
    <source>
        <dbReference type="ARBA" id="ARBA00023204"/>
    </source>
</evidence>
<dbReference type="SUPFAM" id="SSF52540">
    <property type="entry name" value="P-loop containing nucleoside triphosphate hydrolases"/>
    <property type="match status" value="2"/>
</dbReference>
<evidence type="ECO:0000256" key="6">
    <source>
        <dbReference type="ARBA" id="ARBA00022763"/>
    </source>
</evidence>
<comment type="subcellular location">
    <subcellularLocation>
        <location evidence="1">Cytoplasm</location>
    </subcellularLocation>
</comment>
<dbReference type="InterPro" id="IPR017871">
    <property type="entry name" value="ABC_transporter-like_CS"/>
</dbReference>
<keyword evidence="8" id="KW-0863">Zinc-finger</keyword>
<evidence type="ECO:0000256" key="14">
    <source>
        <dbReference type="ARBA" id="ARBA00038000"/>
    </source>
</evidence>
<dbReference type="AlphaFoldDB" id="A0A086ZKC1"/>
<comment type="similarity">
    <text evidence="14">Belongs to the ABC transporter superfamily. UvrA family.</text>
</comment>
<dbReference type="GO" id="GO:0005524">
    <property type="term" value="F:ATP binding"/>
    <property type="evidence" value="ECO:0007669"/>
    <property type="project" value="UniProtKB-KW"/>
</dbReference>
<dbReference type="PROSITE" id="PS50893">
    <property type="entry name" value="ABC_TRANSPORTER_2"/>
    <property type="match status" value="1"/>
</dbReference>
<feature type="domain" description="ABC transporter" evidence="18">
    <location>
        <begin position="574"/>
        <end position="953"/>
    </location>
</feature>
<keyword evidence="13" id="KW-0234">DNA repair</keyword>
<evidence type="ECO:0000256" key="16">
    <source>
        <dbReference type="ARBA" id="ARBA00042156"/>
    </source>
</evidence>
<evidence type="ECO:0000256" key="17">
    <source>
        <dbReference type="SAM" id="MobiDB-lite"/>
    </source>
</evidence>
<evidence type="ECO:0000256" key="10">
    <source>
        <dbReference type="ARBA" id="ARBA00022840"/>
    </source>
</evidence>
<evidence type="ECO:0000256" key="7">
    <source>
        <dbReference type="ARBA" id="ARBA00022769"/>
    </source>
</evidence>
<dbReference type="InterPro" id="IPR003439">
    <property type="entry name" value="ABC_transporter-like_ATP-bd"/>
</dbReference>
<gene>
    <name evidence="19" type="ORF">BBOH_0446</name>
</gene>
<dbReference type="PROSITE" id="PS00211">
    <property type="entry name" value="ABC_TRANSPORTER_1"/>
    <property type="match status" value="1"/>
</dbReference>
<keyword evidence="6" id="KW-0227">DNA damage</keyword>
<dbReference type="Gene3D" id="3.40.50.300">
    <property type="entry name" value="P-loop containing nucleotide triphosphate hydrolases"/>
    <property type="match status" value="2"/>
</dbReference>
<dbReference type="Proteomes" id="UP000029096">
    <property type="component" value="Unassembled WGS sequence"/>
</dbReference>
<keyword evidence="10" id="KW-0067">ATP-binding</keyword>
<feature type="compositionally biased region" description="Low complexity" evidence="17">
    <location>
        <begin position="632"/>
        <end position="644"/>
    </location>
</feature>
<keyword evidence="12" id="KW-0238">DNA-binding</keyword>
<keyword evidence="11" id="KW-0267">Excision nuclease</keyword>
<dbReference type="PANTHER" id="PTHR43152:SF3">
    <property type="entry name" value="UVRABC SYSTEM PROTEIN A"/>
    <property type="match status" value="1"/>
</dbReference>
<dbReference type="GO" id="GO:0008270">
    <property type="term" value="F:zinc ion binding"/>
    <property type="evidence" value="ECO:0007669"/>
    <property type="project" value="UniProtKB-KW"/>
</dbReference>
<evidence type="ECO:0000256" key="1">
    <source>
        <dbReference type="ARBA" id="ARBA00004496"/>
    </source>
</evidence>
<keyword evidence="20" id="KW-1185">Reference proteome</keyword>
<protein>
    <recommendedName>
        <fullName evidence="15">UvrABC system protein A</fullName>
    </recommendedName>
    <alternativeName>
        <fullName evidence="16">Excinuclease ABC subunit A</fullName>
    </alternativeName>
</protein>
<evidence type="ECO:0000256" key="5">
    <source>
        <dbReference type="ARBA" id="ARBA00022741"/>
    </source>
</evidence>
<reference evidence="19 20" key="1">
    <citation type="submission" date="2014-03" db="EMBL/GenBank/DDBJ databases">
        <title>Genomics of Bifidobacteria.</title>
        <authorList>
            <person name="Ventura M."/>
            <person name="Milani C."/>
            <person name="Lugli G.A."/>
        </authorList>
    </citation>
    <scope>NUCLEOTIDE SEQUENCE [LARGE SCALE GENOMIC DNA]</scope>
    <source>
        <strain evidence="19 20">DSM 22767</strain>
    </source>
</reference>
<evidence type="ECO:0000256" key="8">
    <source>
        <dbReference type="ARBA" id="ARBA00022771"/>
    </source>
</evidence>
<evidence type="ECO:0000313" key="20">
    <source>
        <dbReference type="Proteomes" id="UP000029096"/>
    </source>
</evidence>
<dbReference type="eggNOG" id="COG0178">
    <property type="taxonomic scope" value="Bacteria"/>
</dbReference>
<dbReference type="STRING" id="1437606.BBOH_0446"/>
<evidence type="ECO:0000256" key="2">
    <source>
        <dbReference type="ARBA" id="ARBA00022490"/>
    </source>
</evidence>
<evidence type="ECO:0000313" key="19">
    <source>
        <dbReference type="EMBL" id="KFI46971.1"/>
    </source>
</evidence>
<dbReference type="EMBL" id="JGYP01000001">
    <property type="protein sequence ID" value="KFI46971.1"/>
    <property type="molecule type" value="Genomic_DNA"/>
</dbReference>
<dbReference type="PANTHER" id="PTHR43152">
    <property type="entry name" value="UVRABC SYSTEM PROTEIN A"/>
    <property type="match status" value="1"/>
</dbReference>
<keyword evidence="7" id="KW-0228">DNA excision</keyword>
<keyword evidence="2" id="KW-0963">Cytoplasm</keyword>
<evidence type="ECO:0000256" key="11">
    <source>
        <dbReference type="ARBA" id="ARBA00022881"/>
    </source>
</evidence>
<dbReference type="GO" id="GO:0004518">
    <property type="term" value="F:nuclease activity"/>
    <property type="evidence" value="ECO:0007669"/>
    <property type="project" value="UniProtKB-KW"/>
</dbReference>
<organism evidence="19 20">
    <name type="scientific">Bifidobacterium bohemicum DSM 22767</name>
    <dbReference type="NCBI Taxonomy" id="1437606"/>
    <lineage>
        <taxon>Bacteria</taxon>
        <taxon>Bacillati</taxon>
        <taxon>Actinomycetota</taxon>
        <taxon>Actinomycetes</taxon>
        <taxon>Bifidobacteriales</taxon>
        <taxon>Bifidobacteriaceae</taxon>
        <taxon>Bifidobacterium</taxon>
    </lineage>
</organism>
<evidence type="ECO:0000256" key="4">
    <source>
        <dbReference type="ARBA" id="ARBA00022737"/>
    </source>
</evidence>
<dbReference type="InterPro" id="IPR041552">
    <property type="entry name" value="UvrA_DNA-bd"/>
</dbReference>